<organism evidence="2 3">
    <name type="scientific">Candidatus Rhabdochlamydia porcellionis</name>
    <dbReference type="NCBI Taxonomy" id="225148"/>
    <lineage>
        <taxon>Bacteria</taxon>
        <taxon>Pseudomonadati</taxon>
        <taxon>Chlamydiota</taxon>
        <taxon>Chlamydiia</taxon>
        <taxon>Parachlamydiales</taxon>
        <taxon>Candidatus Rhabdochlamydiaceae</taxon>
        <taxon>Candidatus Rhabdochlamydia</taxon>
    </lineage>
</organism>
<evidence type="ECO:0000259" key="1">
    <source>
        <dbReference type="Pfam" id="PF06250"/>
    </source>
</evidence>
<evidence type="ECO:0000313" key="2">
    <source>
        <dbReference type="EMBL" id="QZA59113.1"/>
    </source>
</evidence>
<dbReference type="PANTHER" id="PTHR30547:SF0">
    <property type="entry name" value="BLR8175 PROTEIN"/>
    <property type="match status" value="1"/>
</dbReference>
<dbReference type="InterPro" id="IPR009362">
    <property type="entry name" value="YhcG_C"/>
</dbReference>
<dbReference type="Pfam" id="PF06250">
    <property type="entry name" value="YhcG_C"/>
    <property type="match status" value="1"/>
</dbReference>
<accession>A0ABX8Z103</accession>
<dbReference type="InterPro" id="IPR053148">
    <property type="entry name" value="PD-DEXK-like_domain"/>
</dbReference>
<evidence type="ECO:0000313" key="3">
    <source>
        <dbReference type="Proteomes" id="UP000822862"/>
    </source>
</evidence>
<protein>
    <submittedName>
        <fullName evidence="2">YhcG PDDEXK nuclease domain</fullName>
    </submittedName>
</protein>
<proteinExistence type="predicted"/>
<dbReference type="Proteomes" id="UP000822862">
    <property type="component" value="Chromosome"/>
</dbReference>
<dbReference type="EMBL" id="CP075585">
    <property type="protein sequence ID" value="QZA59113.1"/>
    <property type="molecule type" value="Genomic_DNA"/>
</dbReference>
<sequence>MWIESKLHERKGKSVNNFALTLPEPHSDLAIEAHEKEIEQGLIDHLQKFLLELGKGFAFVARQYHLEVGARRFIHRSFILPF</sequence>
<dbReference type="PANTHER" id="PTHR30547">
    <property type="entry name" value="UNCHARACTERIZED PROTEIN YHCG-RELATED"/>
    <property type="match status" value="1"/>
</dbReference>
<keyword evidence="3" id="KW-1185">Reference proteome</keyword>
<reference evidence="2 3" key="1">
    <citation type="submission" date="2021-05" db="EMBL/GenBank/DDBJ databases">
        <title>Ecology and evolution of chlamydial symbionts of arthropods.</title>
        <authorList>
            <person name="Halter T."/>
            <person name="Sixt B.S."/>
            <person name="Toenshoff E.R."/>
            <person name="Koestlbacher S."/>
            <person name="Schulz F."/>
            <person name="Kostanjsek R."/>
            <person name="Collingro A."/>
            <person name="Hendrickx F."/>
            <person name="Horn M."/>
        </authorList>
    </citation>
    <scope>NUCLEOTIDE SEQUENCE [LARGE SCALE GENOMIC DNA]</scope>
    <source>
        <strain evidence="2 3">15C</strain>
    </source>
</reference>
<feature type="domain" description="YhcG PDDEXK nuclease" evidence="1">
    <location>
        <begin position="30"/>
        <end position="73"/>
    </location>
</feature>
<dbReference type="RefSeq" id="WP_281422345.1">
    <property type="nucleotide sequence ID" value="NZ_CP075585.1"/>
</dbReference>
<name>A0ABX8Z103_9BACT</name>
<gene>
    <name evidence="2" type="ORF">RHAB15C_0000997</name>
</gene>